<accession>A0ABP3MXM8</accession>
<dbReference type="Proteomes" id="UP001500729">
    <property type="component" value="Unassembled WGS sequence"/>
</dbReference>
<evidence type="ECO:0000313" key="5">
    <source>
        <dbReference type="Proteomes" id="UP001500729"/>
    </source>
</evidence>
<reference evidence="5" key="1">
    <citation type="journal article" date="2019" name="Int. J. Syst. Evol. Microbiol.">
        <title>The Global Catalogue of Microorganisms (GCM) 10K type strain sequencing project: providing services to taxonomists for standard genome sequencing and annotation.</title>
        <authorList>
            <consortium name="The Broad Institute Genomics Platform"/>
            <consortium name="The Broad Institute Genome Sequencing Center for Infectious Disease"/>
            <person name="Wu L."/>
            <person name="Ma J."/>
        </authorList>
    </citation>
    <scope>NUCLEOTIDE SEQUENCE [LARGE SCALE GENOMIC DNA]</scope>
    <source>
        <strain evidence="5">JCM 10303</strain>
    </source>
</reference>
<dbReference type="PROSITE" id="PS51257">
    <property type="entry name" value="PROKAR_LIPOPROTEIN"/>
    <property type="match status" value="1"/>
</dbReference>
<feature type="region of interest" description="Disordered" evidence="1">
    <location>
        <begin position="136"/>
        <end position="156"/>
    </location>
</feature>
<keyword evidence="5" id="KW-1185">Reference proteome</keyword>
<evidence type="ECO:0000259" key="3">
    <source>
        <dbReference type="Pfam" id="PF13406"/>
    </source>
</evidence>
<dbReference type="SUPFAM" id="SSF53955">
    <property type="entry name" value="Lysozyme-like"/>
    <property type="match status" value="1"/>
</dbReference>
<keyword evidence="2" id="KW-0732">Signal</keyword>
<dbReference type="InterPro" id="IPR043426">
    <property type="entry name" value="MltB-like"/>
</dbReference>
<dbReference type="Pfam" id="PF13406">
    <property type="entry name" value="SLT_2"/>
    <property type="match status" value="1"/>
</dbReference>
<evidence type="ECO:0000256" key="2">
    <source>
        <dbReference type="SAM" id="SignalP"/>
    </source>
</evidence>
<comment type="caution">
    <text evidence="4">The sequence shown here is derived from an EMBL/GenBank/DDBJ whole genome shotgun (WGS) entry which is preliminary data.</text>
</comment>
<feature type="region of interest" description="Disordered" evidence="1">
    <location>
        <begin position="30"/>
        <end position="74"/>
    </location>
</feature>
<dbReference type="PANTHER" id="PTHR30163">
    <property type="entry name" value="MEMBRANE-BOUND LYTIC MUREIN TRANSGLYCOSYLASE B"/>
    <property type="match status" value="1"/>
</dbReference>
<dbReference type="EMBL" id="BAAAGS010000017">
    <property type="protein sequence ID" value="GAA0528643.1"/>
    <property type="molecule type" value="Genomic_DNA"/>
</dbReference>
<feature type="signal peptide" evidence="2">
    <location>
        <begin position="1"/>
        <end position="29"/>
    </location>
</feature>
<dbReference type="InterPro" id="IPR031304">
    <property type="entry name" value="SLT_2"/>
</dbReference>
<name>A0ABP3MXM8_SACER</name>
<feature type="compositionally biased region" description="Pro residues" evidence="1">
    <location>
        <begin position="46"/>
        <end position="58"/>
    </location>
</feature>
<protein>
    <submittedName>
        <fullName evidence="4">Lytic murein transglycosylase</fullName>
    </submittedName>
</protein>
<evidence type="ECO:0000313" key="4">
    <source>
        <dbReference type="EMBL" id="GAA0528643.1"/>
    </source>
</evidence>
<dbReference type="InterPro" id="IPR023346">
    <property type="entry name" value="Lysozyme-like_dom_sf"/>
</dbReference>
<organism evidence="4 5">
    <name type="scientific">Saccharopolyspora erythraea</name>
    <name type="common">Streptomyces erythraeus</name>
    <dbReference type="NCBI Taxonomy" id="1836"/>
    <lineage>
        <taxon>Bacteria</taxon>
        <taxon>Bacillati</taxon>
        <taxon>Actinomycetota</taxon>
        <taxon>Actinomycetes</taxon>
        <taxon>Pseudonocardiales</taxon>
        <taxon>Pseudonocardiaceae</taxon>
        <taxon>Saccharopolyspora</taxon>
    </lineage>
</organism>
<sequence length="267" mass="28579">MRQRPSRQWVLLGLTPVMTLAVSCAVPVAQPTRESPVTETELPTATAPPDPGVDPPPLRLLAAGSPPLTPETRPQNQLVPWSESMADALNIPRAALQAYGYASTAVAQSAPECGLSWTVLAGIGAVESSHGRFGGAKLDRTGRPSIPVVGPPLDGSPGVKRIDDTDRGELDGDQVWDRAVGPLQFIPQTWREWAVDADGDGAADPNDLDDAALAAAEYLCHVAGDMRIPDRFWTALLDYNASREYGQDVLDRADDYGRRSRALPVAR</sequence>
<feature type="domain" description="Transglycosylase SLT" evidence="3">
    <location>
        <begin position="176"/>
        <end position="219"/>
    </location>
</feature>
<feature type="chain" id="PRO_5046302254" evidence="2">
    <location>
        <begin position="30"/>
        <end position="267"/>
    </location>
</feature>
<dbReference type="Gene3D" id="1.10.530.10">
    <property type="match status" value="1"/>
</dbReference>
<dbReference type="PANTHER" id="PTHR30163:SF8">
    <property type="entry name" value="LYTIC MUREIN TRANSGLYCOSYLASE"/>
    <property type="match status" value="1"/>
</dbReference>
<proteinExistence type="predicted"/>
<dbReference type="RefSeq" id="WP_011873179.1">
    <property type="nucleotide sequence ID" value="NZ_BAAAGS010000017.1"/>
</dbReference>
<gene>
    <name evidence="4" type="ORF">GCM10009533_29890</name>
</gene>
<evidence type="ECO:0000256" key="1">
    <source>
        <dbReference type="SAM" id="MobiDB-lite"/>
    </source>
</evidence>